<reference evidence="2" key="1">
    <citation type="submission" date="2022-11" db="UniProtKB">
        <authorList>
            <consortium name="WormBaseParasite"/>
        </authorList>
    </citation>
    <scope>IDENTIFICATION</scope>
</reference>
<evidence type="ECO:0000313" key="1">
    <source>
        <dbReference type="Proteomes" id="UP000887579"/>
    </source>
</evidence>
<sequence length="105" mass="11942">MATSIPTTTASASATTSSRSLAQLPRYDQCVPVLKSTHDQMKKCISIDLLTACQREVNFLRMIDRKAPVLYSEAIVQNAIRRYEQFWLPMQVSPFLCDKQQKIAF</sequence>
<name>A0AC34FEX8_9BILA</name>
<organism evidence="1 2">
    <name type="scientific">Panagrolaimus sp. ES5</name>
    <dbReference type="NCBI Taxonomy" id="591445"/>
    <lineage>
        <taxon>Eukaryota</taxon>
        <taxon>Metazoa</taxon>
        <taxon>Ecdysozoa</taxon>
        <taxon>Nematoda</taxon>
        <taxon>Chromadorea</taxon>
        <taxon>Rhabditida</taxon>
        <taxon>Tylenchina</taxon>
        <taxon>Panagrolaimomorpha</taxon>
        <taxon>Panagrolaimoidea</taxon>
        <taxon>Panagrolaimidae</taxon>
        <taxon>Panagrolaimus</taxon>
    </lineage>
</organism>
<protein>
    <submittedName>
        <fullName evidence="2">Uncharacterized protein</fullName>
    </submittedName>
</protein>
<dbReference type="WBParaSite" id="ES5_v2.g15141.t1">
    <property type="protein sequence ID" value="ES5_v2.g15141.t1"/>
    <property type="gene ID" value="ES5_v2.g15141"/>
</dbReference>
<accession>A0AC34FEX8</accession>
<dbReference type="Proteomes" id="UP000887579">
    <property type="component" value="Unplaced"/>
</dbReference>
<evidence type="ECO:0000313" key="2">
    <source>
        <dbReference type="WBParaSite" id="ES5_v2.g15141.t1"/>
    </source>
</evidence>
<proteinExistence type="predicted"/>